<reference evidence="2" key="1">
    <citation type="submission" date="2016-11" db="UniProtKB">
        <authorList>
            <consortium name="WormBaseParasite"/>
        </authorList>
    </citation>
    <scope>IDENTIFICATION</scope>
</reference>
<evidence type="ECO:0000313" key="1">
    <source>
        <dbReference type="Proteomes" id="UP000095283"/>
    </source>
</evidence>
<evidence type="ECO:0000313" key="2">
    <source>
        <dbReference type="WBParaSite" id="Hba_14249"/>
    </source>
</evidence>
<dbReference type="WBParaSite" id="Hba_14249">
    <property type="protein sequence ID" value="Hba_14249"/>
    <property type="gene ID" value="Hba_14249"/>
</dbReference>
<dbReference type="AlphaFoldDB" id="A0A1I7XA60"/>
<organism evidence="1 2">
    <name type="scientific">Heterorhabditis bacteriophora</name>
    <name type="common">Entomopathogenic nematode worm</name>
    <dbReference type="NCBI Taxonomy" id="37862"/>
    <lineage>
        <taxon>Eukaryota</taxon>
        <taxon>Metazoa</taxon>
        <taxon>Ecdysozoa</taxon>
        <taxon>Nematoda</taxon>
        <taxon>Chromadorea</taxon>
        <taxon>Rhabditida</taxon>
        <taxon>Rhabditina</taxon>
        <taxon>Rhabditomorpha</taxon>
        <taxon>Strongyloidea</taxon>
        <taxon>Heterorhabditidae</taxon>
        <taxon>Heterorhabditis</taxon>
    </lineage>
</organism>
<sequence>MEHRNKATVGSRSSAKSRPLMFFYRSSIGFFEPGFVLALGRAEAFASALNSRLSFGRGVGIILDASGAFGT</sequence>
<keyword evidence="1" id="KW-1185">Reference proteome</keyword>
<name>A0A1I7XA60_HETBA</name>
<protein>
    <submittedName>
        <fullName evidence="2">EAL domain-containing protein</fullName>
    </submittedName>
</protein>
<dbReference type="Proteomes" id="UP000095283">
    <property type="component" value="Unplaced"/>
</dbReference>
<accession>A0A1I7XA60</accession>
<proteinExistence type="predicted"/>